<evidence type="ECO:0000256" key="4">
    <source>
        <dbReference type="ARBA" id="ARBA00007008"/>
    </source>
</evidence>
<evidence type="ECO:0000256" key="6">
    <source>
        <dbReference type="ARBA" id="ARBA00022679"/>
    </source>
</evidence>
<feature type="binding site" evidence="13">
    <location>
        <begin position="32"/>
        <end position="39"/>
    </location>
    <ligand>
        <name>ATP</name>
        <dbReference type="ChEBI" id="CHEBI:30616"/>
    </ligand>
</feature>
<evidence type="ECO:0000313" key="16">
    <source>
        <dbReference type="EMBL" id="MED4401632.1"/>
    </source>
</evidence>
<dbReference type="GeneID" id="301140651"/>
<evidence type="ECO:0000256" key="3">
    <source>
        <dbReference type="ARBA" id="ARBA00004806"/>
    </source>
</evidence>
<accession>A0ABU6NWY2</accession>
<comment type="catalytic activity">
    <reaction evidence="1 13 14">
        <text>adenosine 5'-phosphosulfate + ATP = 3'-phosphoadenylyl sulfate + ADP + H(+)</text>
        <dbReference type="Rhea" id="RHEA:24152"/>
        <dbReference type="ChEBI" id="CHEBI:15378"/>
        <dbReference type="ChEBI" id="CHEBI:30616"/>
        <dbReference type="ChEBI" id="CHEBI:58243"/>
        <dbReference type="ChEBI" id="CHEBI:58339"/>
        <dbReference type="ChEBI" id="CHEBI:456216"/>
        <dbReference type="EC" id="2.7.1.25"/>
    </reaction>
</comment>
<protein>
    <recommendedName>
        <fullName evidence="5 13">Adenylyl-sulfate kinase</fullName>
        <ecNumber evidence="5 13">2.7.1.25</ecNumber>
    </recommendedName>
    <alternativeName>
        <fullName evidence="11 13">APS kinase</fullName>
    </alternativeName>
    <alternativeName>
        <fullName evidence="12 13">ATP adenosine-5'-phosphosulfate 3'-phosphotransferase</fullName>
    </alternativeName>
    <alternativeName>
        <fullName evidence="10 13">Adenosine-5'-phosphosulfate kinase</fullName>
    </alternativeName>
</protein>
<keyword evidence="6 13" id="KW-0808">Transferase</keyword>
<evidence type="ECO:0000256" key="11">
    <source>
        <dbReference type="ARBA" id="ARBA00031393"/>
    </source>
</evidence>
<comment type="pathway">
    <text evidence="3 13 14">Sulfur metabolism; hydrogen sulfide biosynthesis; sulfite from sulfate: step 2/3.</text>
</comment>
<keyword evidence="13" id="KW-0597">Phosphoprotein</keyword>
<dbReference type="PANTHER" id="PTHR11055:SF1">
    <property type="entry name" value="PAPS SYNTHETASE, ISOFORM D"/>
    <property type="match status" value="1"/>
</dbReference>
<dbReference type="HAMAP" id="MF_00065">
    <property type="entry name" value="Adenylyl_sulf_kinase"/>
    <property type="match status" value="1"/>
</dbReference>
<evidence type="ECO:0000256" key="13">
    <source>
        <dbReference type="HAMAP-Rule" id="MF_00065"/>
    </source>
</evidence>
<dbReference type="InterPro" id="IPR059117">
    <property type="entry name" value="APS_kinase_dom"/>
</dbReference>
<dbReference type="CDD" id="cd02027">
    <property type="entry name" value="APSK"/>
    <property type="match status" value="1"/>
</dbReference>
<proteinExistence type="inferred from homology"/>
<dbReference type="GO" id="GO:0004020">
    <property type="term" value="F:adenylylsulfate kinase activity"/>
    <property type="evidence" value="ECO:0007669"/>
    <property type="project" value="UniProtKB-EC"/>
</dbReference>
<dbReference type="NCBIfam" id="TIGR00455">
    <property type="entry name" value="apsK"/>
    <property type="match status" value="1"/>
</dbReference>
<dbReference type="EMBL" id="JARTFS010000006">
    <property type="protein sequence ID" value="MED4401632.1"/>
    <property type="molecule type" value="Genomic_DNA"/>
</dbReference>
<evidence type="ECO:0000256" key="9">
    <source>
        <dbReference type="ARBA" id="ARBA00022840"/>
    </source>
</evidence>
<evidence type="ECO:0000256" key="2">
    <source>
        <dbReference type="ARBA" id="ARBA00002632"/>
    </source>
</evidence>
<reference evidence="16 17" key="1">
    <citation type="submission" date="2023-03" db="EMBL/GenBank/DDBJ databases">
        <title>Bacillus Genome Sequencing.</title>
        <authorList>
            <person name="Dunlap C."/>
        </authorList>
    </citation>
    <scope>NUCLEOTIDE SEQUENCE [LARGE SCALE GENOMIC DNA]</scope>
    <source>
        <strain evidence="16 17">NRS-1717</strain>
    </source>
</reference>
<dbReference type="Pfam" id="PF01583">
    <property type="entry name" value="APS_kinase"/>
    <property type="match status" value="1"/>
</dbReference>
<organism evidence="16 17">
    <name type="scientific">Metabacillus fastidiosus</name>
    <dbReference type="NCBI Taxonomy" id="1458"/>
    <lineage>
        <taxon>Bacteria</taxon>
        <taxon>Bacillati</taxon>
        <taxon>Bacillota</taxon>
        <taxon>Bacilli</taxon>
        <taxon>Bacillales</taxon>
        <taxon>Bacillaceae</taxon>
        <taxon>Metabacillus</taxon>
    </lineage>
</organism>
<feature type="active site" description="Phosphoserine intermediate" evidence="13">
    <location>
        <position position="106"/>
    </location>
</feature>
<dbReference type="SUPFAM" id="SSF52540">
    <property type="entry name" value="P-loop containing nucleoside triphosphate hydrolases"/>
    <property type="match status" value="1"/>
</dbReference>
<comment type="caution">
    <text evidence="16">The sequence shown here is derived from an EMBL/GenBank/DDBJ whole genome shotgun (WGS) entry which is preliminary data.</text>
</comment>
<keyword evidence="17" id="KW-1185">Reference proteome</keyword>
<gene>
    <name evidence="13 16" type="primary">cysC</name>
    <name evidence="16" type="ORF">P9271_09925</name>
</gene>
<keyword evidence="9 13" id="KW-0067">ATP-binding</keyword>
<dbReference type="InterPro" id="IPR027417">
    <property type="entry name" value="P-loop_NTPase"/>
</dbReference>
<evidence type="ECO:0000256" key="10">
    <source>
        <dbReference type="ARBA" id="ARBA00029724"/>
    </source>
</evidence>
<evidence type="ECO:0000256" key="8">
    <source>
        <dbReference type="ARBA" id="ARBA00022777"/>
    </source>
</evidence>
<evidence type="ECO:0000256" key="12">
    <source>
        <dbReference type="ARBA" id="ARBA00031464"/>
    </source>
</evidence>
<dbReference type="EC" id="2.7.1.25" evidence="5 13"/>
<evidence type="ECO:0000256" key="7">
    <source>
        <dbReference type="ARBA" id="ARBA00022741"/>
    </source>
</evidence>
<evidence type="ECO:0000256" key="1">
    <source>
        <dbReference type="ARBA" id="ARBA00001823"/>
    </source>
</evidence>
<dbReference type="NCBIfam" id="NF003013">
    <property type="entry name" value="PRK03846.1"/>
    <property type="match status" value="1"/>
</dbReference>
<evidence type="ECO:0000256" key="5">
    <source>
        <dbReference type="ARBA" id="ARBA00012121"/>
    </source>
</evidence>
<dbReference type="InterPro" id="IPR002891">
    <property type="entry name" value="APS"/>
</dbReference>
<name>A0ABU6NWY2_9BACI</name>
<sequence>MATNIVWHEASVSKEDRREKNDHGSFCLWFTGLSGSGKSTLANALAKYLFEANVQTYVLDGDNVRHGLNKDLGFTDEDRKENIRRIGEVSKLFVDGGQIVVTAFISPFREDRQQVRDILNENEFFEIYVNCSLDECEKRDPKGLYKKARNNEIKHFTGIDSPYEAPVNPELVVNTESQSIQESVKTIVQFLEEKGLIKSGISNGI</sequence>
<comment type="function">
    <text evidence="2 13 14">Catalyzes the synthesis of activated sulfate.</text>
</comment>
<evidence type="ECO:0000256" key="14">
    <source>
        <dbReference type="RuleBase" id="RU004347"/>
    </source>
</evidence>
<feature type="domain" description="APS kinase" evidence="15">
    <location>
        <begin position="25"/>
        <end position="174"/>
    </location>
</feature>
<dbReference type="Gene3D" id="3.40.50.300">
    <property type="entry name" value="P-loop containing nucleotide triphosphate hydrolases"/>
    <property type="match status" value="1"/>
</dbReference>
<dbReference type="PANTHER" id="PTHR11055">
    <property type="entry name" value="BIFUNCTIONAL 3'-PHOSPHOADENOSINE 5'-PHOSPHOSULFATE SYNTHASE"/>
    <property type="match status" value="1"/>
</dbReference>
<dbReference type="RefSeq" id="WP_066227923.1">
    <property type="nucleotide sequence ID" value="NZ_JARSOS010000007.1"/>
</dbReference>
<dbReference type="Proteomes" id="UP001342826">
    <property type="component" value="Unassembled WGS sequence"/>
</dbReference>
<keyword evidence="8 13" id="KW-0418">Kinase</keyword>
<evidence type="ECO:0000259" key="15">
    <source>
        <dbReference type="Pfam" id="PF01583"/>
    </source>
</evidence>
<keyword evidence="7 13" id="KW-0547">Nucleotide-binding</keyword>
<evidence type="ECO:0000313" key="17">
    <source>
        <dbReference type="Proteomes" id="UP001342826"/>
    </source>
</evidence>
<comment type="similarity">
    <text evidence="4 13 14">Belongs to the APS kinase family.</text>
</comment>